<dbReference type="Pfam" id="PF00201">
    <property type="entry name" value="UDPGT"/>
    <property type="match status" value="1"/>
</dbReference>
<protein>
    <recommendedName>
        <fullName evidence="2">glucuronosyltransferase</fullName>
        <ecNumber evidence="2">2.4.1.17</ecNumber>
    </recommendedName>
</protein>
<dbReference type="GO" id="GO:0015020">
    <property type="term" value="F:glucuronosyltransferase activity"/>
    <property type="evidence" value="ECO:0007669"/>
    <property type="project" value="UniProtKB-EC"/>
</dbReference>
<dbReference type="FunFam" id="3.40.50.2000:FF:000021">
    <property type="entry name" value="UDP-glucuronosyltransferase"/>
    <property type="match status" value="1"/>
</dbReference>
<comment type="similarity">
    <text evidence="1">Belongs to the UDP-glycosyltransferase family.</text>
</comment>
<keyword evidence="6" id="KW-0812">Transmembrane</keyword>
<dbReference type="EC" id="2.4.1.17" evidence="2"/>
<evidence type="ECO:0000313" key="8">
    <source>
        <dbReference type="WBParaSite" id="GPLIN_000826400"/>
    </source>
</evidence>
<reference evidence="7" key="2">
    <citation type="submission" date="2014-05" db="EMBL/GenBank/DDBJ databases">
        <title>The genome and life-stage specific transcriptomes of Globodera pallida elucidate key aspects of plant parasitism by a cyst nematode.</title>
        <authorList>
            <person name="Cotton J.A."/>
            <person name="Lilley C.J."/>
            <person name="Jones L.M."/>
            <person name="Kikuchi T."/>
            <person name="Reid A.J."/>
            <person name="Thorpe P."/>
            <person name="Tsai I.J."/>
            <person name="Beasley H."/>
            <person name="Blok V."/>
            <person name="Cock P.J.A."/>
            <person name="Van den Akker S.E."/>
            <person name="Holroyd N."/>
            <person name="Hunt M."/>
            <person name="Mantelin S."/>
            <person name="Naghra H."/>
            <person name="Pain A."/>
            <person name="Palomares-Rius J.E."/>
            <person name="Zarowiecki M."/>
            <person name="Berriman M."/>
            <person name="Jones J.T."/>
            <person name="Urwin P.E."/>
        </authorList>
    </citation>
    <scope>NUCLEOTIDE SEQUENCE [LARGE SCALE GENOMIC DNA]</scope>
    <source>
        <strain evidence="7">Lindley</strain>
    </source>
</reference>
<keyword evidence="3" id="KW-0328">Glycosyltransferase</keyword>
<keyword evidence="6" id="KW-1133">Transmembrane helix</keyword>
<reference evidence="7" key="1">
    <citation type="submission" date="2013-12" db="EMBL/GenBank/DDBJ databases">
        <authorList>
            <person name="Aslett M."/>
        </authorList>
    </citation>
    <scope>NUCLEOTIDE SEQUENCE [LARGE SCALE GENOMIC DNA]</scope>
    <source>
        <strain evidence="7">Lindley</strain>
    </source>
</reference>
<comment type="catalytic activity">
    <reaction evidence="5">
        <text>glucuronate acceptor + UDP-alpha-D-glucuronate = acceptor beta-D-glucuronoside + UDP + H(+)</text>
        <dbReference type="Rhea" id="RHEA:21032"/>
        <dbReference type="ChEBI" id="CHEBI:15378"/>
        <dbReference type="ChEBI" id="CHEBI:58052"/>
        <dbReference type="ChEBI" id="CHEBI:58223"/>
        <dbReference type="ChEBI" id="CHEBI:132367"/>
        <dbReference type="ChEBI" id="CHEBI:132368"/>
        <dbReference type="EC" id="2.4.1.17"/>
    </reaction>
</comment>
<name>A0A183C5W9_GLOPA</name>
<evidence type="ECO:0000256" key="1">
    <source>
        <dbReference type="ARBA" id="ARBA00009995"/>
    </source>
</evidence>
<evidence type="ECO:0000313" key="7">
    <source>
        <dbReference type="Proteomes" id="UP000050741"/>
    </source>
</evidence>
<dbReference type="InterPro" id="IPR050271">
    <property type="entry name" value="UDP-glycosyltransferase"/>
</dbReference>
<sequence length="553" mass="62566">MFSIGNYSVPFLLVISAILAITIDGYKVLIFSQTLTRSHMMLNARVAETLAADGHNVTVVEVEYLEPLTNFTGSVAKGVRKISVSGDFLSIGKEMWGQLLRGTLTPWTFWKVLEDTVRSRNYDLQRLFNSACETFIDVHGELLEALKAEQFELFIGGQINFCGSGLSQLLNIPVHVLLVSCPIQEHVSSVLGLHSPSSYVPSIYGMAYNDKMSLFERFGNLIAQMIYEDAFLYGMDDLTARLRRRFGDRLQSVRDIVKESPLVFVNVDEFSDFPRPLFPNVIYIGGLELEGTPETKALQEPYKSVMEKGRRGVVFFSMGSAVRTNVLPESFMQNVLGAFAQLPEWHFIVKIEDEDELSKKLAENIPNVHLTPWAPQRAILAHPRLRLFITHGGYNSLLEGAQSGTPVLSIGFFADQRRNARVPQRNGWGKAFENWKLLGDSGEFREAVRAMLEDNDRFRSAANRLKRILATKPFTAREKLTKYIRFLEQNGGKLPELLPQARNLTWTELYGIDLALLMIGGFMALIAAICSALVWSWRAIRRVCQRTKRRKRD</sequence>
<evidence type="ECO:0000256" key="3">
    <source>
        <dbReference type="ARBA" id="ARBA00022676"/>
    </source>
</evidence>
<organism evidence="7 8">
    <name type="scientific">Globodera pallida</name>
    <name type="common">Potato cyst nematode worm</name>
    <name type="synonym">Heterodera pallida</name>
    <dbReference type="NCBI Taxonomy" id="36090"/>
    <lineage>
        <taxon>Eukaryota</taxon>
        <taxon>Metazoa</taxon>
        <taxon>Ecdysozoa</taxon>
        <taxon>Nematoda</taxon>
        <taxon>Chromadorea</taxon>
        <taxon>Rhabditida</taxon>
        <taxon>Tylenchina</taxon>
        <taxon>Tylenchomorpha</taxon>
        <taxon>Tylenchoidea</taxon>
        <taxon>Heteroderidae</taxon>
        <taxon>Heteroderinae</taxon>
        <taxon>Globodera</taxon>
    </lineage>
</organism>
<dbReference type="Gene3D" id="3.40.50.2000">
    <property type="entry name" value="Glycogen Phosphorylase B"/>
    <property type="match status" value="2"/>
</dbReference>
<dbReference type="AlphaFoldDB" id="A0A183C5W9"/>
<dbReference type="InterPro" id="IPR002213">
    <property type="entry name" value="UDP_glucos_trans"/>
</dbReference>
<evidence type="ECO:0000256" key="2">
    <source>
        <dbReference type="ARBA" id="ARBA00012544"/>
    </source>
</evidence>
<keyword evidence="7" id="KW-1185">Reference proteome</keyword>
<evidence type="ECO:0000256" key="5">
    <source>
        <dbReference type="ARBA" id="ARBA00047475"/>
    </source>
</evidence>
<accession>A0A183C5W9</accession>
<dbReference type="PANTHER" id="PTHR48043">
    <property type="entry name" value="EG:EG0003.4 PROTEIN-RELATED"/>
    <property type="match status" value="1"/>
</dbReference>
<feature type="transmembrane region" description="Helical" evidence="6">
    <location>
        <begin position="514"/>
        <end position="540"/>
    </location>
</feature>
<proteinExistence type="inferred from homology"/>
<keyword evidence="6" id="KW-0472">Membrane</keyword>
<dbReference type="SUPFAM" id="SSF53756">
    <property type="entry name" value="UDP-Glycosyltransferase/glycogen phosphorylase"/>
    <property type="match status" value="1"/>
</dbReference>
<evidence type="ECO:0000256" key="6">
    <source>
        <dbReference type="SAM" id="Phobius"/>
    </source>
</evidence>
<reference evidence="8" key="3">
    <citation type="submission" date="2016-06" db="UniProtKB">
        <authorList>
            <consortium name="WormBaseParasite"/>
        </authorList>
    </citation>
    <scope>IDENTIFICATION</scope>
</reference>
<dbReference type="WBParaSite" id="GPLIN_000826400">
    <property type="protein sequence ID" value="GPLIN_000826400"/>
    <property type="gene ID" value="GPLIN_000826400"/>
</dbReference>
<evidence type="ECO:0000256" key="4">
    <source>
        <dbReference type="ARBA" id="ARBA00022679"/>
    </source>
</evidence>
<keyword evidence="4" id="KW-0808">Transferase</keyword>
<dbReference type="CDD" id="cd03784">
    <property type="entry name" value="GT1_Gtf-like"/>
    <property type="match status" value="1"/>
</dbReference>
<dbReference type="PANTHER" id="PTHR48043:SF143">
    <property type="entry name" value="UDP-GLUCURONOSYLTRANSFERASE"/>
    <property type="match status" value="1"/>
</dbReference>
<dbReference type="Proteomes" id="UP000050741">
    <property type="component" value="Unassembled WGS sequence"/>
</dbReference>